<dbReference type="AlphaFoldDB" id="A0A0G4I100"/>
<evidence type="ECO:0000256" key="1">
    <source>
        <dbReference type="SAM" id="MobiDB-lite"/>
    </source>
</evidence>
<accession>A0A0G4I100</accession>
<dbReference type="EMBL" id="CDMZ01004700">
    <property type="protein sequence ID" value="CEM50560.1"/>
    <property type="molecule type" value="Genomic_DNA"/>
</dbReference>
<organism evidence="2">
    <name type="scientific">Chromera velia CCMP2878</name>
    <dbReference type="NCBI Taxonomy" id="1169474"/>
    <lineage>
        <taxon>Eukaryota</taxon>
        <taxon>Sar</taxon>
        <taxon>Alveolata</taxon>
        <taxon>Colpodellida</taxon>
        <taxon>Chromeraceae</taxon>
        <taxon>Chromera</taxon>
    </lineage>
</organism>
<protein>
    <submittedName>
        <fullName evidence="2">Uncharacterized protein</fullName>
    </submittedName>
</protein>
<gene>
    <name evidence="2" type="ORF">Cvel_1649</name>
</gene>
<evidence type="ECO:0000313" key="2">
    <source>
        <dbReference type="EMBL" id="CEM50560.1"/>
    </source>
</evidence>
<feature type="region of interest" description="Disordered" evidence="1">
    <location>
        <begin position="22"/>
        <end position="44"/>
    </location>
</feature>
<name>A0A0G4I100_9ALVE</name>
<sequence>MMTLSQKAWEDYLTWLERETVRGGDTQERPPAPPPQARQKVTPQMDRWQKSWTAGKCGRPCCFSSHCASHRCSACGQSVTAKTPPLNRYVCVGCLREAKFDESGNAVAMELCHQCFQNGDALHDHSAFVLVEGSSGVHLPVDRTHGIAQRFVISRGNLEELPLESYAPEMDCFCCMQELSADSRRGFTAVGCVASPRHGAQQGLFQGDGLVDGKLYACEECTMKMLQHAGRLEYCAREENALPVMCPVCQFEAERAAWKLQFASISARIDEESFPMNRSRFVSQIIPELNESVEMTPIDVKSESVCSLLAKEQEGRLSREGLSSVIRNALKSLHPQRWLHQLIDEVVR</sequence>
<proteinExistence type="predicted"/>
<dbReference type="VEuPathDB" id="CryptoDB:Cvel_1649"/>
<reference evidence="2" key="1">
    <citation type="submission" date="2014-11" db="EMBL/GenBank/DDBJ databases">
        <authorList>
            <person name="Otto D Thomas"/>
            <person name="Naeem Raeece"/>
        </authorList>
    </citation>
    <scope>NUCLEOTIDE SEQUENCE</scope>
</reference>